<sequence length="114" mass="13002">FPQVLILFDIQLLYFNFPGGISKCCLKNIKTKVHRTLLRSYHEQNDPSLCSVPSVVFTTTKGKKLCANPSNIWTKTSMAYLDGKNWQQKQTTLKKKVKGMRGKETNHLTVSIID</sequence>
<dbReference type="OMA" id="CAYPNTI"/>
<evidence type="ECO:0000256" key="4">
    <source>
        <dbReference type="ARBA" id="ARBA00022525"/>
    </source>
</evidence>
<evidence type="ECO:0000313" key="8">
    <source>
        <dbReference type="Ensembl" id="ENSPREP00000018952.1"/>
    </source>
</evidence>
<dbReference type="GeneTree" id="ENSGT00990000203766"/>
<dbReference type="InterPro" id="IPR036048">
    <property type="entry name" value="Interleukin_8-like_sf"/>
</dbReference>
<evidence type="ECO:0000256" key="5">
    <source>
        <dbReference type="ARBA" id="ARBA00022729"/>
    </source>
</evidence>
<reference evidence="9" key="1">
    <citation type="submission" date="2013-11" db="EMBL/GenBank/DDBJ databases">
        <title>The genomic landscape of the Guanapo guppy.</title>
        <authorList>
            <person name="Kuenstner A."/>
            <person name="Dreyer C."/>
        </authorList>
    </citation>
    <scope>NUCLEOTIDE SEQUENCE</scope>
    <source>
        <strain evidence="9">Guanapo</strain>
    </source>
</reference>
<feature type="domain" description="Chemokine interleukin-8-like" evidence="7">
    <location>
        <begin position="21"/>
        <end position="81"/>
    </location>
</feature>
<evidence type="ECO:0000256" key="2">
    <source>
        <dbReference type="ARBA" id="ARBA00022500"/>
    </source>
</evidence>
<evidence type="ECO:0000256" key="3">
    <source>
        <dbReference type="ARBA" id="ARBA00022514"/>
    </source>
</evidence>
<dbReference type="GO" id="GO:0006954">
    <property type="term" value="P:inflammatory response"/>
    <property type="evidence" value="ECO:0007669"/>
    <property type="project" value="UniProtKB-KW"/>
</dbReference>
<dbReference type="PANTHER" id="PTHR12015">
    <property type="entry name" value="SMALL INDUCIBLE CYTOKINE A"/>
    <property type="match status" value="1"/>
</dbReference>
<dbReference type="Ensembl" id="ENSPRET00000019156.1">
    <property type="protein sequence ID" value="ENSPREP00000018952.1"/>
    <property type="gene ID" value="ENSPREG00000012828.1"/>
</dbReference>
<dbReference type="Proteomes" id="UP000242638">
    <property type="component" value="Unassembled WGS sequence"/>
</dbReference>
<evidence type="ECO:0000256" key="1">
    <source>
        <dbReference type="ARBA" id="ARBA00004613"/>
    </source>
</evidence>
<dbReference type="Bgee" id="ENSPREG00000012828">
    <property type="expression patterns" value="Expressed in caudal fin and 1 other cell type or tissue"/>
</dbReference>
<evidence type="ECO:0000313" key="9">
    <source>
        <dbReference type="Proteomes" id="UP000242638"/>
    </source>
</evidence>
<dbReference type="Gene3D" id="2.40.50.40">
    <property type="match status" value="1"/>
</dbReference>
<organism evidence="8 9">
    <name type="scientific">Poecilia reticulata</name>
    <name type="common">Guppy</name>
    <name type="synonym">Acanthophacelus reticulatus</name>
    <dbReference type="NCBI Taxonomy" id="8081"/>
    <lineage>
        <taxon>Eukaryota</taxon>
        <taxon>Metazoa</taxon>
        <taxon>Chordata</taxon>
        <taxon>Craniata</taxon>
        <taxon>Vertebrata</taxon>
        <taxon>Euteleostomi</taxon>
        <taxon>Actinopterygii</taxon>
        <taxon>Neopterygii</taxon>
        <taxon>Teleostei</taxon>
        <taxon>Neoteleostei</taxon>
        <taxon>Acanthomorphata</taxon>
        <taxon>Ovalentaria</taxon>
        <taxon>Atherinomorphae</taxon>
        <taxon>Cyprinodontiformes</taxon>
        <taxon>Poeciliidae</taxon>
        <taxon>Poeciliinae</taxon>
        <taxon>Poecilia</taxon>
    </lineage>
</organism>
<dbReference type="AlphaFoldDB" id="A0A3P9PAW0"/>
<dbReference type="PANTHER" id="PTHR12015:SF111">
    <property type="entry name" value="C-C MOTIF CHEMOKINE 17"/>
    <property type="match status" value="1"/>
</dbReference>
<dbReference type="GO" id="GO:0005615">
    <property type="term" value="C:extracellular space"/>
    <property type="evidence" value="ECO:0007669"/>
    <property type="project" value="UniProtKB-KW"/>
</dbReference>
<protein>
    <recommendedName>
        <fullName evidence="7">Chemokine interleukin-8-like domain-containing protein</fullName>
    </recommendedName>
</protein>
<keyword evidence="9" id="KW-1185">Reference proteome</keyword>
<keyword evidence="4" id="KW-0964">Secreted</keyword>
<comment type="subcellular location">
    <subcellularLocation>
        <location evidence="1">Secreted</location>
    </subcellularLocation>
</comment>
<keyword evidence="6" id="KW-0395">Inflammatory response</keyword>
<keyword evidence="2" id="KW-0145">Chemotaxis</keyword>
<dbReference type="SUPFAM" id="SSF54117">
    <property type="entry name" value="Interleukin 8-like chemokines"/>
    <property type="match status" value="1"/>
</dbReference>
<keyword evidence="5" id="KW-0732">Signal</keyword>
<dbReference type="InterPro" id="IPR001811">
    <property type="entry name" value="Chemokine_IL8-like_dom"/>
</dbReference>
<dbReference type="Pfam" id="PF00048">
    <property type="entry name" value="IL8"/>
    <property type="match status" value="1"/>
</dbReference>
<dbReference type="GO" id="GO:0008009">
    <property type="term" value="F:chemokine activity"/>
    <property type="evidence" value="ECO:0007669"/>
    <property type="project" value="InterPro"/>
</dbReference>
<dbReference type="InterPro" id="IPR039809">
    <property type="entry name" value="Chemokine_b/g/d"/>
</dbReference>
<evidence type="ECO:0000259" key="7">
    <source>
        <dbReference type="SMART" id="SM00199"/>
    </source>
</evidence>
<dbReference type="GO" id="GO:0006955">
    <property type="term" value="P:immune response"/>
    <property type="evidence" value="ECO:0007669"/>
    <property type="project" value="InterPro"/>
</dbReference>
<reference evidence="8" key="3">
    <citation type="submission" date="2025-09" db="UniProtKB">
        <authorList>
            <consortium name="Ensembl"/>
        </authorList>
    </citation>
    <scope>IDENTIFICATION</scope>
    <source>
        <strain evidence="8">Guanapo</strain>
    </source>
</reference>
<name>A0A3P9PAW0_POERE</name>
<proteinExistence type="predicted"/>
<evidence type="ECO:0000256" key="6">
    <source>
        <dbReference type="ARBA" id="ARBA00023198"/>
    </source>
</evidence>
<accession>A0A3P9PAW0</accession>
<dbReference type="SMART" id="SM00199">
    <property type="entry name" value="SCY"/>
    <property type="match status" value="1"/>
</dbReference>
<keyword evidence="3" id="KW-0202">Cytokine</keyword>
<reference evidence="8" key="2">
    <citation type="submission" date="2025-08" db="UniProtKB">
        <authorList>
            <consortium name="Ensembl"/>
        </authorList>
    </citation>
    <scope>IDENTIFICATION</scope>
    <source>
        <strain evidence="8">Guanapo</strain>
    </source>
</reference>